<dbReference type="InterPro" id="IPR021242">
    <property type="entry name" value="DUF2799"/>
</dbReference>
<proteinExistence type="predicted"/>
<dbReference type="EMBL" id="PYMH01000004">
    <property type="protein sequence ID" value="PSU33852.1"/>
    <property type="molecule type" value="Genomic_DNA"/>
</dbReference>
<gene>
    <name evidence="1" type="ORF">C9I99_10795</name>
</gene>
<evidence type="ECO:0008006" key="3">
    <source>
        <dbReference type="Google" id="ProtNLM"/>
    </source>
</evidence>
<sequence>MFRVSNIILLTGVFLLSACSTGLETGNDTAYLQGYNLAFEGQHMKLPANLSDSRVQEFEQGYSDGLNLFCVNGYDAAWAGAEFTNVCDNLNPYFISQYEQGLHDLQLEDWNNGYSNLLHTMHGYEYDYAIE</sequence>
<reference evidence="1 2" key="1">
    <citation type="submission" date="2018-03" db="EMBL/GenBank/DDBJ databases">
        <title>Whole genome sequencing of Histamine producing bacteria.</title>
        <authorList>
            <person name="Butler K."/>
        </authorList>
    </citation>
    <scope>NUCLEOTIDE SEQUENCE [LARGE SCALE GENOMIC DNA]</scope>
    <source>
        <strain evidence="1 2">JCM 13586</strain>
    </source>
</reference>
<comment type="caution">
    <text evidence="1">The sequence shown here is derived from an EMBL/GenBank/DDBJ whole genome shotgun (WGS) entry which is preliminary data.</text>
</comment>
<evidence type="ECO:0000313" key="2">
    <source>
        <dbReference type="Proteomes" id="UP000241222"/>
    </source>
</evidence>
<dbReference type="PROSITE" id="PS51257">
    <property type="entry name" value="PROKAR_LIPOPROTEIN"/>
    <property type="match status" value="1"/>
</dbReference>
<dbReference type="Proteomes" id="UP000241222">
    <property type="component" value="Unassembled WGS sequence"/>
</dbReference>
<accession>A0A2T3IYW8</accession>
<organism evidence="1 2">
    <name type="scientific">Photobacterium lutimaris</name>
    <dbReference type="NCBI Taxonomy" id="388278"/>
    <lineage>
        <taxon>Bacteria</taxon>
        <taxon>Pseudomonadati</taxon>
        <taxon>Pseudomonadota</taxon>
        <taxon>Gammaproteobacteria</taxon>
        <taxon>Vibrionales</taxon>
        <taxon>Vibrionaceae</taxon>
        <taxon>Photobacterium</taxon>
    </lineage>
</organism>
<dbReference type="RefSeq" id="WP_107348899.1">
    <property type="nucleotide sequence ID" value="NZ_PYMH01000004.1"/>
</dbReference>
<keyword evidence="2" id="KW-1185">Reference proteome</keyword>
<name>A0A2T3IYW8_9GAMM</name>
<dbReference type="Pfam" id="PF10973">
    <property type="entry name" value="DUF2799"/>
    <property type="match status" value="1"/>
</dbReference>
<protein>
    <recommendedName>
        <fullName evidence="3">DUF2799 domain-containing protein</fullName>
    </recommendedName>
</protein>
<evidence type="ECO:0000313" key="1">
    <source>
        <dbReference type="EMBL" id="PSU33852.1"/>
    </source>
</evidence>
<dbReference type="AlphaFoldDB" id="A0A2T3IYW8"/>